<keyword evidence="10 23" id="KW-0812">Transmembrane</keyword>
<dbReference type="PROSITE" id="PS00108">
    <property type="entry name" value="PROTEIN_KINASE_ST"/>
    <property type="match status" value="1"/>
</dbReference>
<keyword evidence="18" id="KW-0675">Receptor</keyword>
<comment type="similarity">
    <text evidence="5">In the C-terminal section; belongs to the protein kinase superfamily. Ser/Thr protein kinase family.</text>
</comment>
<comment type="subcellular location">
    <subcellularLocation>
        <location evidence="1">Cell membrane</location>
    </subcellularLocation>
    <subcellularLocation>
        <location evidence="2">Membrane</location>
        <topology evidence="2">Single-pass type I membrane protein</topology>
    </subcellularLocation>
</comment>
<dbReference type="GO" id="GO:0005524">
    <property type="term" value="F:ATP binding"/>
    <property type="evidence" value="ECO:0007669"/>
    <property type="project" value="UniProtKB-UniRule"/>
</dbReference>
<organism evidence="26 28">
    <name type="scientific">Cannabis sativa</name>
    <name type="common">Hemp</name>
    <name type="synonym">Marijuana</name>
    <dbReference type="NCBI Taxonomy" id="3483"/>
    <lineage>
        <taxon>Eukaryota</taxon>
        <taxon>Viridiplantae</taxon>
        <taxon>Streptophyta</taxon>
        <taxon>Embryophyta</taxon>
        <taxon>Tracheophyta</taxon>
        <taxon>Spermatophyta</taxon>
        <taxon>Magnoliopsida</taxon>
        <taxon>eudicotyledons</taxon>
        <taxon>Gunneridae</taxon>
        <taxon>Pentapetalae</taxon>
        <taxon>rosids</taxon>
        <taxon>fabids</taxon>
        <taxon>Rosales</taxon>
        <taxon>Cannabaceae</taxon>
        <taxon>Cannabis</taxon>
    </lineage>
</organism>
<dbReference type="PROSITE" id="PS00107">
    <property type="entry name" value="PROTEIN_KINASE_ATP"/>
    <property type="match status" value="1"/>
</dbReference>
<dbReference type="Proteomes" id="UP000583929">
    <property type="component" value="Unassembled WGS sequence"/>
</dbReference>
<evidence type="ECO:0000256" key="22">
    <source>
        <dbReference type="PROSITE-ProRule" id="PRU10141"/>
    </source>
</evidence>
<keyword evidence="19" id="KW-0325">Glycoprotein</keyword>
<dbReference type="InterPro" id="IPR050528">
    <property type="entry name" value="L-type_Lectin-RKs"/>
</dbReference>
<evidence type="ECO:0000313" key="27">
    <source>
        <dbReference type="EMBL" id="KAF4401155.1"/>
    </source>
</evidence>
<feature type="binding site" evidence="22">
    <location>
        <position position="389"/>
    </location>
    <ligand>
        <name>ATP</name>
        <dbReference type="ChEBI" id="CHEBI:30616"/>
    </ligand>
</feature>
<evidence type="ECO:0000256" key="10">
    <source>
        <dbReference type="ARBA" id="ARBA00022692"/>
    </source>
</evidence>
<keyword evidence="12" id="KW-0430">Lectin</keyword>
<comment type="catalytic activity">
    <reaction evidence="20">
        <text>L-threonyl-[protein] + ATP = O-phospho-L-threonyl-[protein] + ADP + H(+)</text>
        <dbReference type="Rhea" id="RHEA:46608"/>
        <dbReference type="Rhea" id="RHEA-COMP:11060"/>
        <dbReference type="Rhea" id="RHEA-COMP:11605"/>
        <dbReference type="ChEBI" id="CHEBI:15378"/>
        <dbReference type="ChEBI" id="CHEBI:30013"/>
        <dbReference type="ChEBI" id="CHEBI:30616"/>
        <dbReference type="ChEBI" id="CHEBI:61977"/>
        <dbReference type="ChEBI" id="CHEBI:456216"/>
        <dbReference type="EC" id="2.7.11.1"/>
    </reaction>
</comment>
<dbReference type="GO" id="GO:0030246">
    <property type="term" value="F:carbohydrate binding"/>
    <property type="evidence" value="ECO:0007669"/>
    <property type="project" value="UniProtKB-KW"/>
</dbReference>
<protein>
    <recommendedName>
        <fullName evidence="6">non-specific serine/threonine protein kinase</fullName>
        <ecNumber evidence="6">2.7.11.1</ecNumber>
    </recommendedName>
</protein>
<comment type="similarity">
    <text evidence="3">Belongs to the leguminous lectin family.</text>
</comment>
<dbReference type="PANTHER" id="PTHR27007">
    <property type="match status" value="1"/>
</dbReference>
<comment type="caution">
    <text evidence="26">The sequence shown here is derived from an EMBL/GenBank/DDBJ whole genome shotgun (WGS) entry which is preliminary data.</text>
</comment>
<keyword evidence="7" id="KW-1003">Cell membrane</keyword>
<dbReference type="GO" id="GO:0042742">
    <property type="term" value="P:defense response to bacterium"/>
    <property type="evidence" value="ECO:0007669"/>
    <property type="project" value="UniProtKB-ARBA"/>
</dbReference>
<dbReference type="CDD" id="cd06899">
    <property type="entry name" value="lectin_legume_LecRK_Arcelin_ConA"/>
    <property type="match status" value="1"/>
</dbReference>
<dbReference type="InterPro" id="IPR001220">
    <property type="entry name" value="Legume_lectin_dom"/>
</dbReference>
<dbReference type="GO" id="GO:0005886">
    <property type="term" value="C:plasma membrane"/>
    <property type="evidence" value="ECO:0007669"/>
    <property type="project" value="UniProtKB-SubCell"/>
</dbReference>
<name>A0A7J6GP75_CANSA</name>
<keyword evidence="16 23" id="KW-1133">Transmembrane helix</keyword>
<dbReference type="FunFam" id="2.60.120.200:FF:000086">
    <property type="entry name" value="L-type lectin-domain containing receptor kinase S.4"/>
    <property type="match status" value="1"/>
</dbReference>
<dbReference type="CDD" id="cd14066">
    <property type="entry name" value="STKc_IRAK"/>
    <property type="match status" value="1"/>
</dbReference>
<comment type="catalytic activity">
    <reaction evidence="21">
        <text>L-seryl-[protein] + ATP = O-phospho-L-seryl-[protein] + ADP + H(+)</text>
        <dbReference type="Rhea" id="RHEA:17989"/>
        <dbReference type="Rhea" id="RHEA-COMP:9863"/>
        <dbReference type="Rhea" id="RHEA-COMP:11604"/>
        <dbReference type="ChEBI" id="CHEBI:15378"/>
        <dbReference type="ChEBI" id="CHEBI:29999"/>
        <dbReference type="ChEBI" id="CHEBI:30616"/>
        <dbReference type="ChEBI" id="CHEBI:83421"/>
        <dbReference type="ChEBI" id="CHEBI:456216"/>
        <dbReference type="EC" id="2.7.11.1"/>
    </reaction>
</comment>
<accession>A0A7J6GP75</accession>
<dbReference type="FunFam" id="1.10.510.10:FF:000108">
    <property type="entry name" value="L-type lectin-domain containing receptor kinase S.4"/>
    <property type="match status" value="1"/>
</dbReference>
<dbReference type="Gene3D" id="2.60.120.200">
    <property type="match status" value="1"/>
</dbReference>
<dbReference type="InterPro" id="IPR008271">
    <property type="entry name" value="Ser/Thr_kinase_AS"/>
</dbReference>
<dbReference type="EMBL" id="JAATIQ010000013">
    <property type="protein sequence ID" value="KAF4401155.1"/>
    <property type="molecule type" value="Genomic_DNA"/>
</dbReference>
<evidence type="ECO:0000256" key="18">
    <source>
        <dbReference type="ARBA" id="ARBA00023170"/>
    </source>
</evidence>
<dbReference type="Gene3D" id="1.10.510.10">
    <property type="entry name" value="Transferase(Phosphotransferase) domain 1"/>
    <property type="match status" value="1"/>
</dbReference>
<feature type="signal peptide" evidence="24">
    <location>
        <begin position="1"/>
        <end position="25"/>
    </location>
</feature>
<dbReference type="Pfam" id="PF00139">
    <property type="entry name" value="Lectin_legB"/>
    <property type="match status" value="1"/>
</dbReference>
<evidence type="ECO:0000256" key="21">
    <source>
        <dbReference type="ARBA" id="ARBA00048679"/>
    </source>
</evidence>
<evidence type="ECO:0000256" key="14">
    <source>
        <dbReference type="ARBA" id="ARBA00022777"/>
    </source>
</evidence>
<keyword evidence="29" id="KW-1185">Reference proteome</keyword>
<feature type="chain" id="PRO_5033593693" description="non-specific serine/threonine protein kinase" evidence="24">
    <location>
        <begin position="26"/>
        <end position="671"/>
    </location>
</feature>
<evidence type="ECO:0000256" key="20">
    <source>
        <dbReference type="ARBA" id="ARBA00047899"/>
    </source>
</evidence>
<evidence type="ECO:0000256" key="13">
    <source>
        <dbReference type="ARBA" id="ARBA00022741"/>
    </source>
</evidence>
<evidence type="ECO:0000256" key="9">
    <source>
        <dbReference type="ARBA" id="ARBA00022679"/>
    </source>
</evidence>
<keyword evidence="13 22" id="KW-0547">Nucleotide-binding</keyword>
<gene>
    <name evidence="26" type="ORF">F8388_004033</name>
    <name evidence="27" type="ORF">G4B88_013996</name>
</gene>
<dbReference type="EC" id="2.7.11.1" evidence="6"/>
<evidence type="ECO:0000256" key="24">
    <source>
        <dbReference type="SAM" id="SignalP"/>
    </source>
</evidence>
<keyword evidence="11 24" id="KW-0732">Signal</keyword>
<evidence type="ECO:0000313" key="26">
    <source>
        <dbReference type="EMBL" id="KAF4384726.1"/>
    </source>
</evidence>
<dbReference type="InterPro" id="IPR013320">
    <property type="entry name" value="ConA-like_dom_sf"/>
</dbReference>
<feature type="domain" description="Protein kinase" evidence="25">
    <location>
        <begin position="360"/>
        <end position="637"/>
    </location>
</feature>
<dbReference type="InterPro" id="IPR011009">
    <property type="entry name" value="Kinase-like_dom_sf"/>
</dbReference>
<keyword evidence="9" id="KW-0808">Transferase</keyword>
<evidence type="ECO:0000256" key="16">
    <source>
        <dbReference type="ARBA" id="ARBA00022989"/>
    </source>
</evidence>
<dbReference type="FunFam" id="3.30.200.20:FF:000178">
    <property type="entry name" value="serine/threonine-protein kinase PBS1-like"/>
    <property type="match status" value="1"/>
</dbReference>
<evidence type="ECO:0000256" key="11">
    <source>
        <dbReference type="ARBA" id="ARBA00022729"/>
    </source>
</evidence>
<evidence type="ECO:0000256" key="5">
    <source>
        <dbReference type="ARBA" id="ARBA00010217"/>
    </source>
</evidence>
<proteinExistence type="inferred from homology"/>
<dbReference type="InterPro" id="IPR000719">
    <property type="entry name" value="Prot_kinase_dom"/>
</dbReference>
<dbReference type="SUPFAM" id="SSF49899">
    <property type="entry name" value="Concanavalin A-like lectins/glucanases"/>
    <property type="match status" value="1"/>
</dbReference>
<evidence type="ECO:0000256" key="7">
    <source>
        <dbReference type="ARBA" id="ARBA00022475"/>
    </source>
</evidence>
<keyword evidence="8" id="KW-0723">Serine/threonine-protein kinase</keyword>
<evidence type="ECO:0000256" key="19">
    <source>
        <dbReference type="ARBA" id="ARBA00023180"/>
    </source>
</evidence>
<evidence type="ECO:0000256" key="3">
    <source>
        <dbReference type="ARBA" id="ARBA00007606"/>
    </source>
</evidence>
<evidence type="ECO:0000256" key="1">
    <source>
        <dbReference type="ARBA" id="ARBA00004236"/>
    </source>
</evidence>
<dbReference type="InterPro" id="IPR017441">
    <property type="entry name" value="Protein_kinase_ATP_BS"/>
</dbReference>
<evidence type="ECO:0000313" key="29">
    <source>
        <dbReference type="Proteomes" id="UP000583929"/>
    </source>
</evidence>
<comment type="similarity">
    <text evidence="4">In the N-terminal section; belongs to the leguminous lectin family.</text>
</comment>
<keyword evidence="15 22" id="KW-0067">ATP-binding</keyword>
<evidence type="ECO:0000313" key="28">
    <source>
        <dbReference type="Proteomes" id="UP000525078"/>
    </source>
</evidence>
<keyword evidence="17 23" id="KW-0472">Membrane</keyword>
<evidence type="ECO:0000256" key="6">
    <source>
        <dbReference type="ARBA" id="ARBA00012513"/>
    </source>
</evidence>
<keyword evidence="14" id="KW-0418">Kinase</keyword>
<dbReference type="GO" id="GO:0004674">
    <property type="term" value="F:protein serine/threonine kinase activity"/>
    <property type="evidence" value="ECO:0007669"/>
    <property type="project" value="UniProtKB-KW"/>
</dbReference>
<evidence type="ECO:0000259" key="25">
    <source>
        <dbReference type="PROSITE" id="PS50011"/>
    </source>
</evidence>
<feature type="transmembrane region" description="Helical" evidence="23">
    <location>
        <begin position="305"/>
        <end position="326"/>
    </location>
</feature>
<evidence type="ECO:0000256" key="2">
    <source>
        <dbReference type="ARBA" id="ARBA00004479"/>
    </source>
</evidence>
<dbReference type="PROSITE" id="PS50011">
    <property type="entry name" value="PROTEIN_KINASE_DOM"/>
    <property type="match status" value="1"/>
</dbReference>
<evidence type="ECO:0000256" key="12">
    <source>
        <dbReference type="ARBA" id="ARBA00022734"/>
    </source>
</evidence>
<dbReference type="Gene3D" id="3.30.200.20">
    <property type="entry name" value="Phosphorylase Kinase, domain 1"/>
    <property type="match status" value="1"/>
</dbReference>
<sequence length="671" mass="74546">MASFTNPAIALEILSFFSCLLLVASLENETNFVYNGFLQAKLKLDGASVVRSNGLLAITNDTSKLLGHAFYPTPLQLTKFTSGSSNKSAALSFSTNFVFSIVPKYPGFGGHGLTFVLSSKYPMKGCLANQYLGLPNVTSNSQSSTRMIAIEFDAIQNQDLQDIDDNHVGIDISSLVSNISVPAAYYNTNDGNDSKYTTIILKSGDSLQAWIDYDSLQELLNVSISPLGMGRPPRPLISFPIDLSQVLEEYMYIGFSASTGLLSAAHNVHGWSFKIGERAQDLDPTELPTLSSSSNEVVQQKGFKVGITFASITLFILVIFAGAYIIRRIKSADEILEDWEIEYGAQRFKYSELHFATRGFREKNFIGSGGFGSVYKGVVPSTGREVAVKRISNNSRQGIREFVAEITSMGKLRHRNLVQLHGWCRRQDDLLLVYDYVPNGSLDKLLFDNENQKKKLSWEERYKILNDVAQALLYLHEECQEMVVHRDLKPSNILIDEGLNAKLGDFGLARTYEHGHNPDTTNIVGTLGYMAPELTRTGRATPSTDVYSYGTLLLEVACGRRPIEPYKNAGEIVLVDWVREQHCGGDITRAVDQTLDNYNSEEVSLVLNLGLLCSHPHPACRPSMRRIVQYLLRHANLPALATDIHIDHPRVMIEHSDSSSDDSHRSCSRMT</sequence>
<dbReference type="SUPFAM" id="SSF56112">
    <property type="entry name" value="Protein kinase-like (PK-like)"/>
    <property type="match status" value="1"/>
</dbReference>
<evidence type="ECO:0000256" key="8">
    <source>
        <dbReference type="ARBA" id="ARBA00022527"/>
    </source>
</evidence>
<dbReference type="Pfam" id="PF00069">
    <property type="entry name" value="Pkinase"/>
    <property type="match status" value="1"/>
</dbReference>
<dbReference type="Proteomes" id="UP000525078">
    <property type="component" value="Unassembled WGS sequence"/>
</dbReference>
<evidence type="ECO:0000256" key="15">
    <source>
        <dbReference type="ARBA" id="ARBA00022840"/>
    </source>
</evidence>
<dbReference type="GO" id="GO:0002229">
    <property type="term" value="P:defense response to oomycetes"/>
    <property type="evidence" value="ECO:0007669"/>
    <property type="project" value="UniProtKB-ARBA"/>
</dbReference>
<reference evidence="28 29" key="1">
    <citation type="journal article" date="2020" name="bioRxiv">
        <title>Sequence and annotation of 42 cannabis genomes reveals extensive copy number variation in cannabinoid synthesis and pathogen resistance genes.</title>
        <authorList>
            <person name="Mckernan K.J."/>
            <person name="Helbert Y."/>
            <person name="Kane L.T."/>
            <person name="Ebling H."/>
            <person name="Zhang L."/>
            <person name="Liu B."/>
            <person name="Eaton Z."/>
            <person name="Mclaughlin S."/>
            <person name="Kingan S."/>
            <person name="Baybayan P."/>
            <person name="Concepcion G."/>
            <person name="Jordan M."/>
            <person name="Riva A."/>
            <person name="Barbazuk W."/>
            <person name="Harkins T."/>
        </authorList>
    </citation>
    <scope>NUCLEOTIDE SEQUENCE [LARGE SCALE GENOMIC DNA]</scope>
    <source>
        <strain evidence="28 29">cv. Jamaican Lion 4</strain>
        <strain evidence="27">Father</strain>
        <strain evidence="26">Mother</strain>
        <tissue evidence="26">Leaf</tissue>
    </source>
</reference>
<dbReference type="SMART" id="SM00220">
    <property type="entry name" value="S_TKc"/>
    <property type="match status" value="1"/>
</dbReference>
<evidence type="ECO:0000256" key="23">
    <source>
        <dbReference type="SAM" id="Phobius"/>
    </source>
</evidence>
<evidence type="ECO:0000256" key="4">
    <source>
        <dbReference type="ARBA" id="ARBA00008536"/>
    </source>
</evidence>
<dbReference type="AlphaFoldDB" id="A0A7J6GP75"/>
<evidence type="ECO:0000256" key="17">
    <source>
        <dbReference type="ARBA" id="ARBA00023136"/>
    </source>
</evidence>
<dbReference type="EMBL" id="JAATIP010000047">
    <property type="protein sequence ID" value="KAF4384726.1"/>
    <property type="molecule type" value="Genomic_DNA"/>
</dbReference>